<keyword evidence="3" id="KW-1185">Reference proteome</keyword>
<reference evidence="2 3" key="1">
    <citation type="submission" date="2024-04" db="EMBL/GenBank/DDBJ databases">
        <title>Tritrichomonas musculus Genome.</title>
        <authorList>
            <person name="Alves-Ferreira E."/>
            <person name="Grigg M."/>
            <person name="Lorenzi H."/>
            <person name="Galac M."/>
        </authorList>
    </citation>
    <scope>NUCLEOTIDE SEQUENCE [LARGE SCALE GENOMIC DNA]</scope>
    <source>
        <strain evidence="2 3">EAF2021</strain>
    </source>
</reference>
<dbReference type="EMBL" id="JAPFFF010000336">
    <property type="protein sequence ID" value="KAK8834700.1"/>
    <property type="molecule type" value="Genomic_DNA"/>
</dbReference>
<accession>A0ABR2IKP1</accession>
<dbReference type="InterPro" id="IPR029071">
    <property type="entry name" value="Ubiquitin-like_domsf"/>
</dbReference>
<dbReference type="Proteomes" id="UP001470230">
    <property type="component" value="Unassembled WGS sequence"/>
</dbReference>
<gene>
    <name evidence="2" type="ORF">M9Y10_011403</name>
    <name evidence="1" type="ORF">M9Y10_026148</name>
</gene>
<evidence type="ECO:0000313" key="3">
    <source>
        <dbReference type="Proteomes" id="UP001470230"/>
    </source>
</evidence>
<comment type="caution">
    <text evidence="2">The sequence shown here is derived from an EMBL/GenBank/DDBJ whole genome shotgun (WGS) entry which is preliminary data.</text>
</comment>
<evidence type="ECO:0000313" key="2">
    <source>
        <dbReference type="EMBL" id="KAK8863713.1"/>
    </source>
</evidence>
<evidence type="ECO:0008006" key="4">
    <source>
        <dbReference type="Google" id="ProtNLM"/>
    </source>
</evidence>
<name>A0ABR2IKP1_9EUKA</name>
<organism evidence="2 3">
    <name type="scientific">Tritrichomonas musculus</name>
    <dbReference type="NCBI Taxonomy" id="1915356"/>
    <lineage>
        <taxon>Eukaryota</taxon>
        <taxon>Metamonada</taxon>
        <taxon>Parabasalia</taxon>
        <taxon>Tritrichomonadida</taxon>
        <taxon>Tritrichomonadidae</taxon>
        <taxon>Tritrichomonas</taxon>
    </lineage>
</organism>
<sequence length="188" mass="21779">MSLTISSTAATDAERVELLICTPHQPVRKVSARLSGHVRALQILWQNSPKKFIYNGQELSETMTFSFYGIKDGESIIALPKIELNDSLECWKKVSMNRLEFNDLVKSMTNPKTSREVARLRDLRFIGIEKKLHVYHKLKKAFEEDNFENIHFDDKDSFRKIDQNNNDDHLILESNLFAPSEDALPILW</sequence>
<dbReference type="SUPFAM" id="SSF54236">
    <property type="entry name" value="Ubiquitin-like"/>
    <property type="match status" value="1"/>
</dbReference>
<proteinExistence type="predicted"/>
<dbReference type="EMBL" id="JAPFFF010000017">
    <property type="protein sequence ID" value="KAK8863713.1"/>
    <property type="molecule type" value="Genomic_DNA"/>
</dbReference>
<protein>
    <recommendedName>
        <fullName evidence="4">Ubiquitin-like domain-containing protein</fullName>
    </recommendedName>
</protein>
<evidence type="ECO:0000313" key="1">
    <source>
        <dbReference type="EMBL" id="KAK8834700.1"/>
    </source>
</evidence>